<evidence type="ECO:0000256" key="1">
    <source>
        <dbReference type="SAM" id="MobiDB-lite"/>
    </source>
</evidence>
<name>A0A3B6AR44_WHEAT</name>
<dbReference type="Gramene" id="TraesJAG2A03G00602820.1">
    <property type="protein sequence ID" value="TraesJAG2A03G00602820.1.CDS1"/>
    <property type="gene ID" value="TraesJAG2A03G00602820"/>
</dbReference>
<accession>A0A3B6AR44</accession>
<dbReference type="Gramene" id="TraesCS2A02G085900.1">
    <property type="protein sequence ID" value="TraesCS2A02G085900.1.cds1"/>
    <property type="gene ID" value="TraesCS2A02G085900"/>
</dbReference>
<dbReference type="AlphaFoldDB" id="A0A3B6AR44"/>
<keyword evidence="3" id="KW-1185">Reference proteome</keyword>
<dbReference type="Gramene" id="TraesSYM2A03G00610480.1">
    <property type="protein sequence ID" value="TraesSYM2A03G00610480.1.CDS1"/>
    <property type="gene ID" value="TraesSYM2A03G00610480"/>
</dbReference>
<dbReference type="EnsemblPlants" id="TraesCS2A02G085900.1">
    <property type="protein sequence ID" value="TraesCS2A02G085900.1.cds1"/>
    <property type="gene ID" value="TraesCS2A02G085900"/>
</dbReference>
<organism evidence="2">
    <name type="scientific">Triticum aestivum</name>
    <name type="common">Wheat</name>
    <dbReference type="NCBI Taxonomy" id="4565"/>
    <lineage>
        <taxon>Eukaryota</taxon>
        <taxon>Viridiplantae</taxon>
        <taxon>Streptophyta</taxon>
        <taxon>Embryophyta</taxon>
        <taxon>Tracheophyta</taxon>
        <taxon>Spermatophyta</taxon>
        <taxon>Magnoliopsida</taxon>
        <taxon>Liliopsida</taxon>
        <taxon>Poales</taxon>
        <taxon>Poaceae</taxon>
        <taxon>BOP clade</taxon>
        <taxon>Pooideae</taxon>
        <taxon>Triticodae</taxon>
        <taxon>Triticeae</taxon>
        <taxon>Triticinae</taxon>
        <taxon>Triticum</taxon>
    </lineage>
</organism>
<dbReference type="Gramene" id="TraesMAC2A03G00602870.1">
    <property type="protein sequence ID" value="TraesMAC2A03G00602870.1.CDS1"/>
    <property type="gene ID" value="TraesMAC2A03G00602870"/>
</dbReference>
<dbReference type="Gramene" id="TraesCAD_scaffold_077668_01G000200.1">
    <property type="protein sequence ID" value="TraesCAD_scaffold_077668_01G000200.1"/>
    <property type="gene ID" value="TraesCAD_scaffold_077668_01G000200"/>
</dbReference>
<dbReference type="Gramene" id="TraesJUL2A03G00607420.1">
    <property type="protein sequence ID" value="TraesJUL2A03G00607420.1.CDS1"/>
    <property type="gene ID" value="TraesJUL2A03G00607420"/>
</dbReference>
<dbReference type="Gramene" id="TraesROB_scaffold_089698_01G000200.1">
    <property type="protein sequence ID" value="TraesROB_scaffold_089698_01G000200.1"/>
    <property type="gene ID" value="TraesROB_scaffold_089698_01G000200"/>
</dbReference>
<dbReference type="Gramene" id="TraesWEE_scaffold_087823_01G000200.1">
    <property type="protein sequence ID" value="TraesWEE_scaffold_087823_01G000200.1"/>
    <property type="gene ID" value="TraesWEE_scaffold_087823_01G000200"/>
</dbReference>
<protein>
    <submittedName>
        <fullName evidence="2">Uncharacterized protein</fullName>
    </submittedName>
</protein>
<dbReference type="Gramene" id="TraesLDM2A03G00606330.1">
    <property type="protein sequence ID" value="TraesLDM2A03G00606330.1.CDS1"/>
    <property type="gene ID" value="TraesLDM2A03G00606330"/>
</dbReference>
<dbReference type="Gramene" id="TraesCS2A03G0167900.1">
    <property type="protein sequence ID" value="TraesCS2A03G0167900.1.CDS1"/>
    <property type="gene ID" value="TraesCS2A03G0167900"/>
</dbReference>
<reference evidence="2" key="1">
    <citation type="submission" date="2018-08" db="EMBL/GenBank/DDBJ databases">
        <authorList>
            <person name="Rossello M."/>
        </authorList>
    </citation>
    <scope>NUCLEOTIDE SEQUENCE [LARGE SCALE GENOMIC DNA]</scope>
    <source>
        <strain evidence="2">cv. Chinese Spring</strain>
    </source>
</reference>
<evidence type="ECO:0000313" key="2">
    <source>
        <dbReference type="EnsemblPlants" id="TraesCS2A02G085900.1.cds1"/>
    </source>
</evidence>
<reference evidence="2" key="2">
    <citation type="submission" date="2018-10" db="UniProtKB">
        <authorList>
            <consortium name="EnsemblPlants"/>
        </authorList>
    </citation>
    <scope>IDENTIFICATION</scope>
</reference>
<sequence>MAKACSPTSPQTLVVWDIRRSPHTGPSTFGAKAPKASTCATHGVFFDRRLHPSTPPQRRRSCRPAAQHHLHHHHDIEAARLQPGAISTLPISTCTKVEFNDTWRPRAEQMMFMYT</sequence>
<dbReference type="OMA" id="HHHNIEA"/>
<dbReference type="Gramene" id="TraesSTA2A03G00602930.1">
    <property type="protein sequence ID" value="TraesSTA2A03G00602930.1.CDS1"/>
    <property type="gene ID" value="TraesSTA2A03G00602930"/>
</dbReference>
<evidence type="ECO:0000313" key="3">
    <source>
        <dbReference type="Proteomes" id="UP000019116"/>
    </source>
</evidence>
<dbReference type="Gramene" id="TraesCLE_scaffold_092740_01G000200.1">
    <property type="protein sequence ID" value="TraesCLE_scaffold_092740_01G000200.1"/>
    <property type="gene ID" value="TraesCLE_scaffold_092740_01G000200"/>
</dbReference>
<proteinExistence type="predicted"/>
<feature type="region of interest" description="Disordered" evidence="1">
    <location>
        <begin position="48"/>
        <end position="71"/>
    </location>
</feature>
<dbReference type="Gramene" id="TraesNOR2A03G00612070.1">
    <property type="protein sequence ID" value="TraesNOR2A03G00612070.1.CDS1"/>
    <property type="gene ID" value="TraesNOR2A03G00612070"/>
</dbReference>
<feature type="compositionally biased region" description="Basic residues" evidence="1">
    <location>
        <begin position="57"/>
        <end position="71"/>
    </location>
</feature>
<dbReference type="Gramene" id="TraesARI2A03G00611110.1">
    <property type="protein sequence ID" value="TraesARI2A03G00611110.1.CDS1"/>
    <property type="gene ID" value="TraesARI2A03G00611110"/>
</dbReference>
<dbReference type="Gramene" id="TraesPARA_EIv1.0_0446230.1">
    <property type="protein sequence ID" value="TraesPARA_EIv1.0_0446230.1.CDS1"/>
    <property type="gene ID" value="TraesPARA_EIv1.0_0446230"/>
</dbReference>
<dbReference type="Gramene" id="TraesLAC2A03G00608200.1">
    <property type="protein sequence ID" value="TraesLAC2A03G00608200.1.CDS1"/>
    <property type="gene ID" value="TraesLAC2A03G00608200"/>
</dbReference>
<dbReference type="Proteomes" id="UP000019116">
    <property type="component" value="Chromosome 2A"/>
</dbReference>